<dbReference type="Proteomes" id="UP000186817">
    <property type="component" value="Unassembled WGS sequence"/>
</dbReference>
<evidence type="ECO:0000313" key="4">
    <source>
        <dbReference type="Proteomes" id="UP000186817"/>
    </source>
</evidence>
<name>A0A1Q9EDF7_SYMMI</name>
<keyword evidence="4" id="KW-1185">Reference proteome</keyword>
<dbReference type="InterPro" id="IPR045063">
    <property type="entry name" value="Dynamin_N"/>
</dbReference>
<dbReference type="Pfam" id="PF00350">
    <property type="entry name" value="Dynamin_N"/>
    <property type="match status" value="1"/>
</dbReference>
<accession>A0A1Q9EDF7</accession>
<dbReference type="SUPFAM" id="SSF52540">
    <property type="entry name" value="P-loop containing nucleoside triphosphate hydrolases"/>
    <property type="match status" value="1"/>
</dbReference>
<sequence length="1285" mass="145527">MERGTRMELPRPQSDGITNNDYDESGNENDDEAFHSKVSDEQRLKLQDLNKLLDISVEHKGQQIVVVGDTSAGKSTTINFLLGYPFNFVARGIGTRRPCVMTLTKHPDYDVVHFKVKLEKNEYKKEEFCTSLHAVVEILTEVNDPRENPDWFDCLEADGVDPEDAFDQTPVFVELLHNAIEVPRRLVDVPGLSRNHPRTLQIAANYIRPENIVILVVGKVLGGEGWEEIRTHKVCPHTIVVQNFATTVLKDNQAQDNMKTISDKMGNGKDLVMHCVDYGLPYGSQYWKEGFDQPDWEGIHKSKGLQKVQRSMKRHARQRAKDLDETFMGKNSNSDRLVAGLTEVHKKLNEFQFRDIDGQITFLRHELQSQIKAKELEMAHAEARVKQLHFPPEWDSMIASFATACTWYLDSTISATDGLAAEADATSGSALASLCASLDEVKPAGQTSGNDLQDQHAKDELAWFDEKLDEKVIHLLTKYCGFESKLKLGCIRSWQRLVDEFTGMLAFAPMPCVHQAKKSHVQGQVGSGRAGTLNFNEETVKLVVELGGREGLVRPQLKQLQRRLQRLVQRDYASAVHTLEAHCGAELDEFLSLVNSNAEDEQASDPEFVDVGPTARRQEPTTTAMILSCVKEALLEHAKSEISLELEGSAEKDDSGAPIWDDVIKKYQKRLKSGMMVREGENTLKPAALHWMLPFKFNNGGQMSLRKLRFENSDKDSAWGIWPFARSSPTFPNAVDRHQVGWHKELLEEIKDCERSEEKKIAEGGGTPYINCSNAVNLQIFRMCTEDYEVPVSRNGEPKLYDCEVLKLLKALQFEMASAWHSMWKGMLQELTDPDKVTGFVKAAHKAMEKPVADYVGAAGMCLLSTNNKQVQSSPSDDAAWKAVVEVVCHDLRVSYAEDLTKTTQEEISSLGEEAKWPDYEGYMKVLDRAAETSKENSNDFLGRRKESLAGQASWSRLCQELVFVILQLDMDRVSEEELSMSKSSAGVMSAAGQQEMIAKLAQHRLFQLNKKNKQVFMHRFDSLWTRDVDAVMGQNARVKESLQYDVGSDKKAEDWLIEQLHLYKDRVVGQTMAALEEEFKSLFPADFTLLNGRFNLNEQKLRKQTFVLTEDGRSVRETDATQDIHRMWESDRYGLTQTVVVCPGKPAGSETIQLSVDATIAAYANFQERTHRVEQIFALPSDHAPKAGFAGGAFQELCLNYFKQIHVHAIHYCRPKLKALLARLYQERHLRQALQRSPAMAKVKEKTGQILKRETKRKDRLRRELNSMRETLRTTDPNRNQGRR</sequence>
<evidence type="ECO:0000259" key="2">
    <source>
        <dbReference type="Pfam" id="PF00350"/>
    </source>
</evidence>
<gene>
    <name evidence="3" type="ORF">AK812_SmicGene11355</name>
</gene>
<evidence type="ECO:0000256" key="1">
    <source>
        <dbReference type="SAM" id="MobiDB-lite"/>
    </source>
</evidence>
<feature type="region of interest" description="Disordered" evidence="1">
    <location>
        <begin position="1247"/>
        <end position="1285"/>
    </location>
</feature>
<protein>
    <recommendedName>
        <fullName evidence="2">Dynamin N-terminal domain-containing protein</fullName>
    </recommendedName>
</protein>
<dbReference type="OrthoDB" id="415888at2759"/>
<feature type="compositionally biased region" description="Polar residues" evidence="1">
    <location>
        <begin position="1275"/>
        <end position="1285"/>
    </location>
</feature>
<feature type="compositionally biased region" description="Acidic residues" evidence="1">
    <location>
        <begin position="21"/>
        <end position="31"/>
    </location>
</feature>
<proteinExistence type="predicted"/>
<dbReference type="InterPro" id="IPR027417">
    <property type="entry name" value="P-loop_NTPase"/>
</dbReference>
<feature type="compositionally biased region" description="Basic and acidic residues" evidence="1">
    <location>
        <begin position="1247"/>
        <end position="1274"/>
    </location>
</feature>
<feature type="region of interest" description="Disordered" evidence="1">
    <location>
        <begin position="1"/>
        <end position="35"/>
    </location>
</feature>
<evidence type="ECO:0000313" key="3">
    <source>
        <dbReference type="EMBL" id="OLQ05438.1"/>
    </source>
</evidence>
<comment type="caution">
    <text evidence="3">The sequence shown here is derived from an EMBL/GenBank/DDBJ whole genome shotgun (WGS) entry which is preliminary data.</text>
</comment>
<dbReference type="Gene3D" id="3.40.50.300">
    <property type="entry name" value="P-loop containing nucleotide triphosphate hydrolases"/>
    <property type="match status" value="1"/>
</dbReference>
<organism evidence="3 4">
    <name type="scientific">Symbiodinium microadriaticum</name>
    <name type="common">Dinoflagellate</name>
    <name type="synonym">Zooxanthella microadriatica</name>
    <dbReference type="NCBI Taxonomy" id="2951"/>
    <lineage>
        <taxon>Eukaryota</taxon>
        <taxon>Sar</taxon>
        <taxon>Alveolata</taxon>
        <taxon>Dinophyceae</taxon>
        <taxon>Suessiales</taxon>
        <taxon>Symbiodiniaceae</taxon>
        <taxon>Symbiodinium</taxon>
    </lineage>
</organism>
<dbReference type="EMBL" id="LSRX01000185">
    <property type="protein sequence ID" value="OLQ05438.1"/>
    <property type="molecule type" value="Genomic_DNA"/>
</dbReference>
<reference evidence="3 4" key="1">
    <citation type="submission" date="2016-02" db="EMBL/GenBank/DDBJ databases">
        <title>Genome analysis of coral dinoflagellate symbionts highlights evolutionary adaptations to a symbiotic lifestyle.</title>
        <authorList>
            <person name="Aranda M."/>
            <person name="Li Y."/>
            <person name="Liew Y.J."/>
            <person name="Baumgarten S."/>
            <person name="Simakov O."/>
            <person name="Wilson M."/>
            <person name="Piel J."/>
            <person name="Ashoor H."/>
            <person name="Bougouffa S."/>
            <person name="Bajic V.B."/>
            <person name="Ryu T."/>
            <person name="Ravasi T."/>
            <person name="Bayer T."/>
            <person name="Micklem G."/>
            <person name="Kim H."/>
            <person name="Bhak J."/>
            <person name="Lajeunesse T.C."/>
            <person name="Voolstra C.R."/>
        </authorList>
    </citation>
    <scope>NUCLEOTIDE SEQUENCE [LARGE SCALE GENOMIC DNA]</scope>
    <source>
        <strain evidence="3 4">CCMP2467</strain>
    </source>
</reference>
<feature type="domain" description="Dynamin N-terminal" evidence="2">
    <location>
        <begin position="64"/>
        <end position="217"/>
    </location>
</feature>